<dbReference type="AlphaFoldDB" id="A0A506UR00"/>
<accession>A0A506UR00</accession>
<keyword evidence="2" id="KW-0540">Nuclease</keyword>
<dbReference type="Proteomes" id="UP000315037">
    <property type="component" value="Unassembled WGS sequence"/>
</dbReference>
<protein>
    <submittedName>
        <fullName evidence="2">HNH endonuclease</fullName>
    </submittedName>
</protein>
<evidence type="ECO:0000259" key="1">
    <source>
        <dbReference type="SMART" id="SM00507"/>
    </source>
</evidence>
<dbReference type="GO" id="GO:0004519">
    <property type="term" value="F:endonuclease activity"/>
    <property type="evidence" value="ECO:0007669"/>
    <property type="project" value="UniProtKB-KW"/>
</dbReference>
<dbReference type="SMART" id="SM00507">
    <property type="entry name" value="HNHc"/>
    <property type="match status" value="1"/>
</dbReference>
<keyword evidence="2" id="KW-0255">Endonuclease</keyword>
<keyword evidence="3" id="KW-1185">Reference proteome</keyword>
<dbReference type="InterPro" id="IPR052892">
    <property type="entry name" value="NA-targeting_endonuclease"/>
</dbReference>
<sequence>MYDGRERGYPALVLNADFRPLAYFPLSLWPWQEAVRAVFLNRVTVLSAYEKVVHSPTRSFPLPSVVALREYVAPQRKPAFTRLNVFLRDNFTCQYCNTPYTPGALTFDHVVPRSRGGRTSWTNIVTACSSCNLHKGARTPAQAGFTLRTPPLAPSFHQLQENGRHYPPHHLHESWRDYLYWHAVLES</sequence>
<dbReference type="PANTHER" id="PTHR33877:SF2">
    <property type="entry name" value="OS07G0170200 PROTEIN"/>
    <property type="match status" value="1"/>
</dbReference>
<dbReference type="OrthoDB" id="9802901at2"/>
<dbReference type="RefSeq" id="WP_141450683.1">
    <property type="nucleotide sequence ID" value="NZ_CP038143.1"/>
</dbReference>
<dbReference type="InterPro" id="IPR003615">
    <property type="entry name" value="HNH_nuc"/>
</dbReference>
<evidence type="ECO:0000313" key="2">
    <source>
        <dbReference type="EMBL" id="TPW35722.1"/>
    </source>
</evidence>
<dbReference type="EMBL" id="SORZ01000001">
    <property type="protein sequence ID" value="TPW35722.1"/>
    <property type="molecule type" value="Genomic_DNA"/>
</dbReference>
<proteinExistence type="predicted"/>
<name>A0A506UR00_9PROT</name>
<organism evidence="2 3">
    <name type="scientific">Oecophyllibacter saccharovorans</name>
    <dbReference type="NCBI Taxonomy" id="2558360"/>
    <lineage>
        <taxon>Bacteria</taxon>
        <taxon>Pseudomonadati</taxon>
        <taxon>Pseudomonadota</taxon>
        <taxon>Alphaproteobacteria</taxon>
        <taxon>Acetobacterales</taxon>
        <taxon>Acetobacteraceae</taxon>
        <taxon>Oecophyllibacter</taxon>
    </lineage>
</organism>
<dbReference type="InterPro" id="IPR029471">
    <property type="entry name" value="HNH_5"/>
</dbReference>
<dbReference type="PANTHER" id="PTHR33877">
    <property type="entry name" value="SLL1193 PROTEIN"/>
    <property type="match status" value="1"/>
</dbReference>
<reference evidence="2 3" key="1">
    <citation type="submission" date="2019-03" db="EMBL/GenBank/DDBJ databases">
        <title>The complete genome sequence of Neokomagataea sp. Jb2 NBRC113641.</title>
        <authorList>
            <person name="Chua K.-O."/>
            <person name="Chan K.-G."/>
            <person name="See-Too W.-S."/>
        </authorList>
    </citation>
    <scope>NUCLEOTIDE SEQUENCE [LARGE SCALE GENOMIC DNA]</scope>
    <source>
        <strain evidence="2 3">Jb2</strain>
    </source>
</reference>
<dbReference type="CDD" id="cd00085">
    <property type="entry name" value="HNHc"/>
    <property type="match status" value="1"/>
</dbReference>
<comment type="caution">
    <text evidence="2">The sequence shown here is derived from an EMBL/GenBank/DDBJ whole genome shotgun (WGS) entry which is preliminary data.</text>
</comment>
<dbReference type="Pfam" id="PF14279">
    <property type="entry name" value="HNH_5"/>
    <property type="match status" value="1"/>
</dbReference>
<evidence type="ECO:0000313" key="3">
    <source>
        <dbReference type="Proteomes" id="UP000315037"/>
    </source>
</evidence>
<feature type="domain" description="HNH nuclease" evidence="1">
    <location>
        <begin position="80"/>
        <end position="133"/>
    </location>
</feature>
<gene>
    <name evidence="2" type="ORF">E3202_01860</name>
</gene>
<dbReference type="Gene3D" id="1.10.30.50">
    <property type="match status" value="1"/>
</dbReference>
<keyword evidence="2" id="KW-0378">Hydrolase</keyword>